<dbReference type="EMBL" id="AUPL01000914">
    <property type="protein sequence ID" value="ESL11337.1"/>
    <property type="molecule type" value="Genomic_DNA"/>
</dbReference>
<dbReference type="Proteomes" id="UP000031737">
    <property type="component" value="Unassembled WGS sequence"/>
</dbReference>
<dbReference type="PANTHER" id="PTHR16222:SF17">
    <property type="entry name" value="SELENOPROTEIN J"/>
    <property type="match status" value="1"/>
</dbReference>
<dbReference type="OrthoDB" id="410104at2759"/>
<gene>
    <name evidence="1" type="ORF">TRSC58_00914</name>
</gene>
<evidence type="ECO:0000313" key="2">
    <source>
        <dbReference type="Proteomes" id="UP000031737"/>
    </source>
</evidence>
<accession>A0A061JDB4</accession>
<dbReference type="Gene3D" id="1.10.4080.10">
    <property type="entry name" value="ADP-ribosylation/Crystallin J1"/>
    <property type="match status" value="1"/>
</dbReference>
<keyword evidence="2" id="KW-1185">Reference proteome</keyword>
<dbReference type="AlphaFoldDB" id="A0A061JDB4"/>
<dbReference type="InterPro" id="IPR036705">
    <property type="entry name" value="Ribosyl_crysJ1_sf"/>
</dbReference>
<name>A0A061JDB4_TRYRA</name>
<sequence>MCTRALVQRGRRVFTNQSEWAGGRMVATLHHNFVPLTTNFYENSLKQLSDIQQKQAGLLIGAVVADAAARGLEGFSSKEIAEFEKRQAASHGDSDGEESLVFALAGPPHRSSCLPLTGALRHHSYTCLLVQQLLRVMAAARGEFPVSYVKDSWVSVAHAHPQCFAAEHASLLNVLGVVLLLPVIYPWTDDATLRAYATPFIDFLTEPPEGGVAAATTRSAVQAYAFSALGVALRCLQSNPDPYRNAAIVAVPGTADLFPDDVVSFAPRRAQNELLSQLVDASAAGVDATPLSACGSSSRDGCGLAAGHSAALSPARPLVEDIRVSREALIVARRARSYADGVREAIRLGAPVCQRSLLVGGLLGARLGVRRIPPTWLSATHGHSPLATMAIEVAQWSWNPPHH</sequence>
<dbReference type="VEuPathDB" id="TriTrypDB:TRSC58_00914"/>
<evidence type="ECO:0000313" key="1">
    <source>
        <dbReference type="EMBL" id="ESL11337.1"/>
    </source>
</evidence>
<proteinExistence type="predicted"/>
<comment type="caution">
    <text evidence="1">The sequence shown here is derived from an EMBL/GenBank/DDBJ whole genome shotgun (WGS) entry which is preliminary data.</text>
</comment>
<dbReference type="PANTHER" id="PTHR16222">
    <property type="entry name" value="ADP-RIBOSYLGLYCOHYDROLASE"/>
    <property type="match status" value="1"/>
</dbReference>
<reference evidence="1 2" key="1">
    <citation type="submission" date="2013-07" db="EMBL/GenBank/DDBJ databases">
        <authorList>
            <person name="Stoco P.H."/>
            <person name="Wagner G."/>
            <person name="Gerber A."/>
            <person name="Zaha A."/>
            <person name="Thompson C."/>
            <person name="Bartholomeu D.C."/>
            <person name="Luckemeyer D.D."/>
            <person name="Bahia D."/>
            <person name="Loreto E."/>
            <person name="Prestes E.B."/>
            <person name="Lima F.M."/>
            <person name="Rodrigues-Luiz G."/>
            <person name="Vallejo G.A."/>
            <person name="Filho J.F."/>
            <person name="Monteiro K.M."/>
            <person name="Tyler K.M."/>
            <person name="de Almeida L.G."/>
            <person name="Ortiz M.F."/>
            <person name="Siervo M.A."/>
            <person name="de Moraes M.H."/>
            <person name="Cunha O.L."/>
            <person name="Mendonca-Neto R."/>
            <person name="Silva R."/>
            <person name="Teixeira S.M."/>
            <person name="Murta S.M."/>
            <person name="Sincero T.C."/>
            <person name="Mendes T.A."/>
            <person name="Urmenyi T.P."/>
            <person name="Silva V.G."/>
            <person name="da Rocha W.D."/>
            <person name="Andersson B."/>
            <person name="Romanha A.J."/>
            <person name="Steindel M."/>
            <person name="de Vasconcelos A.T."/>
            <person name="Grisard E.C."/>
        </authorList>
    </citation>
    <scope>NUCLEOTIDE SEQUENCE [LARGE SCALE GENOMIC DNA]</scope>
    <source>
        <strain evidence="1 2">SC58</strain>
    </source>
</reference>
<dbReference type="InterPro" id="IPR050792">
    <property type="entry name" value="ADP-ribosylglycohydrolase"/>
</dbReference>
<organism evidence="1 2">
    <name type="scientific">Trypanosoma rangeli SC58</name>
    <dbReference type="NCBI Taxonomy" id="429131"/>
    <lineage>
        <taxon>Eukaryota</taxon>
        <taxon>Discoba</taxon>
        <taxon>Euglenozoa</taxon>
        <taxon>Kinetoplastea</taxon>
        <taxon>Metakinetoplastina</taxon>
        <taxon>Trypanosomatida</taxon>
        <taxon>Trypanosomatidae</taxon>
        <taxon>Trypanosoma</taxon>
        <taxon>Herpetosoma</taxon>
    </lineage>
</organism>
<dbReference type="SUPFAM" id="SSF101478">
    <property type="entry name" value="ADP-ribosylglycohydrolase"/>
    <property type="match status" value="1"/>
</dbReference>
<protein>
    <submittedName>
        <fullName evidence="1">Uncharacterized protein</fullName>
    </submittedName>
</protein>